<evidence type="ECO:0000256" key="3">
    <source>
        <dbReference type="SAM" id="MobiDB-lite"/>
    </source>
</evidence>
<reference evidence="4" key="1">
    <citation type="submission" date="2020-07" db="EMBL/GenBank/DDBJ databases">
        <authorList>
            <person name="Pettersson B.M.F."/>
            <person name="Behra P.R.K."/>
            <person name="Ramesh M."/>
            <person name="Das S."/>
            <person name="Dasgupta S."/>
            <person name="Kirsebom L.A."/>
        </authorList>
    </citation>
    <scope>NUCLEOTIDE SEQUENCE</scope>
    <source>
        <strain evidence="4">DSM 44838</strain>
    </source>
</reference>
<accession>A0A9X2YX29</accession>
<dbReference type="PANTHER" id="PTHR48228:SF6">
    <property type="entry name" value="L-CARNITINE COA-TRANSFERASE"/>
    <property type="match status" value="1"/>
</dbReference>
<keyword evidence="5" id="KW-1185">Reference proteome</keyword>
<evidence type="ECO:0000256" key="1">
    <source>
        <dbReference type="ARBA" id="ARBA00008383"/>
    </source>
</evidence>
<dbReference type="EMBL" id="JACKVK010000004">
    <property type="protein sequence ID" value="MCV7420108.1"/>
    <property type="molecule type" value="Genomic_DNA"/>
</dbReference>
<dbReference type="InterPro" id="IPR023606">
    <property type="entry name" value="CoA-Trfase_III_dom_1_sf"/>
</dbReference>
<dbReference type="SUPFAM" id="SSF89796">
    <property type="entry name" value="CoA-transferase family III (CaiB/BaiF)"/>
    <property type="match status" value="2"/>
</dbReference>
<proteinExistence type="inferred from homology"/>
<dbReference type="AlphaFoldDB" id="A0A9X2YX29"/>
<dbReference type="PANTHER" id="PTHR48228">
    <property type="entry name" value="SUCCINYL-COA--D-CITRAMALATE COA-TRANSFERASE"/>
    <property type="match status" value="1"/>
</dbReference>
<name>A0A9X2YX29_9MYCO</name>
<dbReference type="Gene3D" id="3.30.1540.10">
    <property type="entry name" value="formyl-coa transferase, domain 3"/>
    <property type="match status" value="2"/>
</dbReference>
<dbReference type="Proteomes" id="UP001141629">
    <property type="component" value="Unassembled WGS sequence"/>
</dbReference>
<evidence type="ECO:0000313" key="4">
    <source>
        <dbReference type="EMBL" id="MCV7420108.1"/>
    </source>
</evidence>
<dbReference type="GO" id="GO:0016740">
    <property type="term" value="F:transferase activity"/>
    <property type="evidence" value="ECO:0007669"/>
    <property type="project" value="UniProtKB-KW"/>
</dbReference>
<organism evidence="4 5">
    <name type="scientific">Mycobacterium yunnanensis</name>
    <dbReference type="NCBI Taxonomy" id="368477"/>
    <lineage>
        <taxon>Bacteria</taxon>
        <taxon>Bacillati</taxon>
        <taxon>Actinomycetota</taxon>
        <taxon>Actinomycetes</taxon>
        <taxon>Mycobacteriales</taxon>
        <taxon>Mycobacteriaceae</taxon>
        <taxon>Mycobacterium</taxon>
    </lineage>
</organism>
<dbReference type="InterPro" id="IPR003673">
    <property type="entry name" value="CoA-Trfase_fam_III"/>
</dbReference>
<dbReference type="Gene3D" id="3.40.50.10540">
    <property type="entry name" value="Crotonobetainyl-coa:carnitine coa-transferase, domain 1"/>
    <property type="match status" value="2"/>
</dbReference>
<keyword evidence="2 4" id="KW-0808">Transferase</keyword>
<protein>
    <submittedName>
        <fullName evidence="4">CoA transferase</fullName>
    </submittedName>
</protein>
<feature type="compositionally biased region" description="Basic and acidic residues" evidence="3">
    <location>
        <begin position="368"/>
        <end position="383"/>
    </location>
</feature>
<evidence type="ECO:0000256" key="2">
    <source>
        <dbReference type="ARBA" id="ARBA00022679"/>
    </source>
</evidence>
<dbReference type="InterPro" id="IPR050509">
    <property type="entry name" value="CoA-transferase_III"/>
</dbReference>
<feature type="region of interest" description="Disordered" evidence="3">
    <location>
        <begin position="360"/>
        <end position="396"/>
    </location>
</feature>
<reference evidence="4" key="2">
    <citation type="journal article" date="2022" name="BMC Genomics">
        <title>Comparative genome analysis of mycobacteria focusing on tRNA and non-coding RNA.</title>
        <authorList>
            <person name="Behra P.R.K."/>
            <person name="Pettersson B.M.F."/>
            <person name="Ramesh M."/>
            <person name="Das S."/>
            <person name="Dasgupta S."/>
            <person name="Kirsebom L.A."/>
        </authorList>
    </citation>
    <scope>NUCLEOTIDE SEQUENCE</scope>
    <source>
        <strain evidence="4">DSM 44838</strain>
    </source>
</reference>
<sequence length="800" mass="84662">MLDTCQLLSAMRVVDVGGPESDGVSRILADLGADVLKVEAPGGAAHRTATPTVAGSSVAFALDNANKRSVVLDPAVTRDRDRFAALVAEADVLVDGGGALGAAAFGQAAAEVTRRHEHLVALEMSDFGTTGPRANWRATDAVLYAMSTALSRSGPTTGRPVLPPTGLATSTAAVQAAWVVLVAYYDRLRCGRGDYVDFSRYEAVVQCLDPPFGSEGQAASGQKQSRDLWRGRPRNQQIYPTFPCADGFVRICLLSPRQWHGMRAWLGEPEQFADPKFETIVARFLASDELNAAIADLFARQTMDALVAEGQRRGVPIAAVYTPAEALGSEHFRAVGALTDVQIGVGATLPVPAGSFVVDGRRSGISRPHPEPGSDESRWRTGDRPPVTPPDETARAPLTGLRVLDLGVIVAGGELGRLFADMGAEVIKVESKAYPDGLRQSPPGQPMSRSWALTHRNEVSLGLDLRSPDGAELFRRLVAASDAVFANFKPGTLAALGFSYEELTKVNPRIVLAESSAFGSTGPWSERMGYGPLVRATTGVSRLWASADPEDTGFYDATTIFPDHVVARITAIAALAALIARTDTGGHVHVSQAEAAVNQLATSYVVEAAKAAGFHVADDDALHAVYPCAGEDEWCVVSVRSAEDRAALAATFGLEALPADATALQQCVAAWTAVRDKAEAVEALQRAGVPAGSMHRAVDVLGDPQLTFRKLYADMVHPLFAAPMPSETHPAHFRRIADAPLRPAPMPGEHTRQIACEVLSLDAVEIERLIAAGVLFTHDETTTAYASPSTASAPPDAPSS</sequence>
<gene>
    <name evidence="4" type="ORF">H7K45_06115</name>
</gene>
<comment type="similarity">
    <text evidence="1">Belongs to the CoA-transferase III family.</text>
</comment>
<dbReference type="Pfam" id="PF02515">
    <property type="entry name" value="CoA_transf_3"/>
    <property type="match status" value="2"/>
</dbReference>
<comment type="caution">
    <text evidence="4">The sequence shown here is derived from an EMBL/GenBank/DDBJ whole genome shotgun (WGS) entry which is preliminary data.</text>
</comment>
<dbReference type="RefSeq" id="WP_263994892.1">
    <property type="nucleotide sequence ID" value="NZ_JACKVK010000004.1"/>
</dbReference>
<evidence type="ECO:0000313" key="5">
    <source>
        <dbReference type="Proteomes" id="UP001141629"/>
    </source>
</evidence>
<dbReference type="InterPro" id="IPR044855">
    <property type="entry name" value="CoA-Trfase_III_dom3_sf"/>
</dbReference>